<gene>
    <name evidence="6" type="ORF">UCRPC4_g05165</name>
</gene>
<dbReference type="EMBL" id="LCWF01000133">
    <property type="protein sequence ID" value="KKY17963.1"/>
    <property type="molecule type" value="Genomic_DNA"/>
</dbReference>
<evidence type="ECO:0000256" key="1">
    <source>
        <dbReference type="ARBA" id="ARBA00023015"/>
    </source>
</evidence>
<dbReference type="GO" id="GO:0003677">
    <property type="term" value="F:DNA binding"/>
    <property type="evidence" value="ECO:0007669"/>
    <property type="project" value="UniProtKB-KW"/>
</dbReference>
<protein>
    <submittedName>
        <fullName evidence="6">Putative transcription factor aceii</fullName>
    </submittedName>
</protein>
<evidence type="ECO:0000259" key="5">
    <source>
        <dbReference type="PROSITE" id="PS50048"/>
    </source>
</evidence>
<evidence type="ECO:0000313" key="6">
    <source>
        <dbReference type="EMBL" id="KKY17963.1"/>
    </source>
</evidence>
<dbReference type="InterPro" id="IPR036864">
    <property type="entry name" value="Zn2-C6_fun-type_DNA-bd_sf"/>
</dbReference>
<keyword evidence="2" id="KW-0238">DNA-binding</keyword>
<dbReference type="PANTHER" id="PTHR31668">
    <property type="entry name" value="GLUCOSE TRANSPORT TRANSCRIPTION REGULATOR RGT1-RELATED-RELATED"/>
    <property type="match status" value="1"/>
</dbReference>
<dbReference type="CDD" id="cd00067">
    <property type="entry name" value="GAL4"/>
    <property type="match status" value="1"/>
</dbReference>
<evidence type="ECO:0000256" key="2">
    <source>
        <dbReference type="ARBA" id="ARBA00023125"/>
    </source>
</evidence>
<dbReference type="GO" id="GO:0008270">
    <property type="term" value="F:zinc ion binding"/>
    <property type="evidence" value="ECO:0007669"/>
    <property type="project" value="InterPro"/>
</dbReference>
<keyword evidence="4" id="KW-0539">Nucleus</keyword>
<keyword evidence="3" id="KW-0804">Transcription</keyword>
<evidence type="ECO:0000313" key="7">
    <source>
        <dbReference type="Proteomes" id="UP000053317"/>
    </source>
</evidence>
<feature type="domain" description="Zn(2)-C6 fungal-type" evidence="5">
    <location>
        <begin position="12"/>
        <end position="44"/>
    </location>
</feature>
<comment type="caution">
    <text evidence="6">The sequence shown here is derived from an EMBL/GenBank/DDBJ whole genome shotgun (WGS) entry which is preliminary data.</text>
</comment>
<dbReference type="Pfam" id="PF00172">
    <property type="entry name" value="Zn_clus"/>
    <property type="match status" value="1"/>
</dbReference>
<dbReference type="SMART" id="SM00066">
    <property type="entry name" value="GAL4"/>
    <property type="match status" value="1"/>
</dbReference>
<dbReference type="SUPFAM" id="SSF57701">
    <property type="entry name" value="Zn2/Cys6 DNA-binding domain"/>
    <property type="match status" value="1"/>
</dbReference>
<reference evidence="6 7" key="2">
    <citation type="submission" date="2015-05" db="EMBL/GenBank/DDBJ databases">
        <authorList>
            <person name="Morales-Cruz A."/>
            <person name="Amrine K.C."/>
            <person name="Cantu D."/>
        </authorList>
    </citation>
    <scope>NUCLEOTIDE SEQUENCE [LARGE SCALE GENOMIC DNA]</scope>
    <source>
        <strain evidence="6">UCRPC4</strain>
    </source>
</reference>
<keyword evidence="7" id="KW-1185">Reference proteome</keyword>
<name>A0A0G2G242_PHACM</name>
<keyword evidence="1" id="KW-0805">Transcription regulation</keyword>
<accession>A0A0G2G242</accession>
<sequence>MAGQGPTPKRPACSRCRTQKLRCPRATAQENCSRCVKAGARCVSVTPKRPLRPSPGSALNPQSPFLCGSSDAIRGQPIGEPLELFHGLDGGPEHISGSVGRSLYRISPGLETNHPLFSMNLDHSQNDQGALENSFNEDFLFYGIQIPVGLEEVYEEENPIEARRGNESLSSLSLPQGLPANGLSAGVSYAKNEHRTQSQLTELSEKLTKHLSTIPSLSVHSLSRIPPVDWDETIGIGSQTMPFNGPETDYEKAAKSSKYSVEDSLKLNQALVDLYGSLQENLPQHSSLGKGDHDLSESIESSTVSCARESVDYAAILLALSCHHRIIEMWTKVISHIDVMAKKGILNNSEFGRKAPCSQVKIGSFVPQSTEMVATVMMALLGDCFGALFECIQGFTAALESSWPLLSCDGDRNPFTIAEGLDEATFRSTVSACEAVQARTMRLKDELTGVRSVLVDAEVMR</sequence>
<dbReference type="InterPro" id="IPR001138">
    <property type="entry name" value="Zn2Cys6_DnaBD"/>
</dbReference>
<reference evidence="6 7" key="1">
    <citation type="submission" date="2015-05" db="EMBL/GenBank/DDBJ databases">
        <title>Distinctive expansion of gene families associated with plant cell wall degradation and secondary metabolism in the genomes of grapevine trunk pathogens.</title>
        <authorList>
            <person name="Lawrence D.P."/>
            <person name="Travadon R."/>
            <person name="Rolshausen P.E."/>
            <person name="Baumgartner K."/>
        </authorList>
    </citation>
    <scope>NUCLEOTIDE SEQUENCE [LARGE SCALE GENOMIC DNA]</scope>
    <source>
        <strain evidence="6">UCRPC4</strain>
    </source>
</reference>
<dbReference type="Gene3D" id="4.10.240.10">
    <property type="entry name" value="Zn(2)-C6 fungal-type DNA-binding domain"/>
    <property type="match status" value="1"/>
</dbReference>
<dbReference type="InterPro" id="IPR050797">
    <property type="entry name" value="Carb_Metab_Trans_Reg"/>
</dbReference>
<dbReference type="PROSITE" id="PS50048">
    <property type="entry name" value="ZN2_CY6_FUNGAL_2"/>
    <property type="match status" value="1"/>
</dbReference>
<dbReference type="GO" id="GO:0000981">
    <property type="term" value="F:DNA-binding transcription factor activity, RNA polymerase II-specific"/>
    <property type="evidence" value="ECO:0007669"/>
    <property type="project" value="InterPro"/>
</dbReference>
<dbReference type="AlphaFoldDB" id="A0A0G2G242"/>
<organism evidence="6 7">
    <name type="scientific">Phaeomoniella chlamydospora</name>
    <name type="common">Phaeoacremonium chlamydosporum</name>
    <dbReference type="NCBI Taxonomy" id="158046"/>
    <lineage>
        <taxon>Eukaryota</taxon>
        <taxon>Fungi</taxon>
        <taxon>Dikarya</taxon>
        <taxon>Ascomycota</taxon>
        <taxon>Pezizomycotina</taxon>
        <taxon>Eurotiomycetes</taxon>
        <taxon>Chaetothyriomycetidae</taxon>
        <taxon>Phaeomoniellales</taxon>
        <taxon>Phaeomoniellaceae</taxon>
        <taxon>Phaeomoniella</taxon>
    </lineage>
</organism>
<evidence type="ECO:0000256" key="3">
    <source>
        <dbReference type="ARBA" id="ARBA00023163"/>
    </source>
</evidence>
<proteinExistence type="predicted"/>
<dbReference type="Proteomes" id="UP000053317">
    <property type="component" value="Unassembled WGS sequence"/>
</dbReference>
<dbReference type="OrthoDB" id="4222821at2759"/>
<dbReference type="PROSITE" id="PS00463">
    <property type="entry name" value="ZN2_CY6_FUNGAL_1"/>
    <property type="match status" value="1"/>
</dbReference>
<evidence type="ECO:0000256" key="4">
    <source>
        <dbReference type="ARBA" id="ARBA00023242"/>
    </source>
</evidence>